<dbReference type="Pfam" id="PF12796">
    <property type="entry name" value="Ank_2"/>
    <property type="match status" value="1"/>
</dbReference>
<feature type="region of interest" description="Disordered" evidence="8">
    <location>
        <begin position="208"/>
        <end position="238"/>
    </location>
</feature>
<dbReference type="OMA" id="LGQCEHV"/>
<dbReference type="GO" id="GO:0031436">
    <property type="term" value="C:BRCA1-BARD1 complex"/>
    <property type="evidence" value="ECO:0007669"/>
    <property type="project" value="TreeGrafter"/>
</dbReference>
<dbReference type="Pfam" id="PF00533">
    <property type="entry name" value="BRCT"/>
    <property type="match status" value="1"/>
</dbReference>
<keyword evidence="5 6" id="KW-0040">ANK repeat</keyword>
<reference evidence="11" key="1">
    <citation type="submission" date="2022-11" db="UniProtKB">
        <authorList>
            <consortium name="EnsemblMetazoa"/>
        </authorList>
    </citation>
    <scope>IDENTIFICATION</scope>
</reference>
<dbReference type="SMART" id="SM00248">
    <property type="entry name" value="ANK"/>
    <property type="match status" value="3"/>
</dbReference>
<dbReference type="Proteomes" id="UP000887568">
    <property type="component" value="Unplaced"/>
</dbReference>
<dbReference type="GO" id="GO:0085020">
    <property type="term" value="P:protein K6-linked ubiquitination"/>
    <property type="evidence" value="ECO:0007669"/>
    <property type="project" value="TreeGrafter"/>
</dbReference>
<dbReference type="AlphaFoldDB" id="A0A913YZW7"/>
<evidence type="ECO:0000256" key="2">
    <source>
        <dbReference type="ARBA" id="ARBA00022737"/>
    </source>
</evidence>
<protein>
    <recommendedName>
        <fullName evidence="13">BRCA1-associated RING domain protein 1</fullName>
    </recommendedName>
</protein>
<feature type="compositionally biased region" description="Low complexity" evidence="8">
    <location>
        <begin position="184"/>
        <end position="193"/>
    </location>
</feature>
<feature type="region of interest" description="Disordered" evidence="8">
    <location>
        <begin position="296"/>
        <end position="559"/>
    </location>
</feature>
<feature type="compositionally biased region" description="Basic residues" evidence="8">
    <location>
        <begin position="214"/>
        <end position="232"/>
    </location>
</feature>
<dbReference type="PROSITE" id="PS50088">
    <property type="entry name" value="ANK_REPEAT"/>
    <property type="match status" value="3"/>
</dbReference>
<dbReference type="RefSeq" id="XP_038044952.1">
    <property type="nucleotide sequence ID" value="XM_038189024.1"/>
</dbReference>
<dbReference type="InterPro" id="IPR002110">
    <property type="entry name" value="Ankyrin_rpt"/>
</dbReference>
<dbReference type="SUPFAM" id="SSF52113">
    <property type="entry name" value="BRCT domain"/>
    <property type="match status" value="2"/>
</dbReference>
<dbReference type="SMART" id="SM00184">
    <property type="entry name" value="RING"/>
    <property type="match status" value="1"/>
</dbReference>
<dbReference type="InterPro" id="IPR036420">
    <property type="entry name" value="BRCT_dom_sf"/>
</dbReference>
<evidence type="ECO:0008006" key="13">
    <source>
        <dbReference type="Google" id="ProtNLM"/>
    </source>
</evidence>
<keyword evidence="1" id="KW-0479">Metal-binding</keyword>
<evidence type="ECO:0000256" key="8">
    <source>
        <dbReference type="SAM" id="MobiDB-lite"/>
    </source>
</evidence>
<dbReference type="InterPro" id="IPR001841">
    <property type="entry name" value="Znf_RING"/>
</dbReference>
<dbReference type="PANTHER" id="PTHR24171">
    <property type="entry name" value="ANKYRIN REPEAT DOMAIN-CONTAINING PROTEIN 39-RELATED"/>
    <property type="match status" value="1"/>
</dbReference>
<feature type="repeat" description="ANK" evidence="6">
    <location>
        <begin position="592"/>
        <end position="624"/>
    </location>
</feature>
<dbReference type="EnsemblMetazoa" id="XM_038189024.1">
    <property type="protein sequence ID" value="XP_038044952.1"/>
    <property type="gene ID" value="LOC119719553"/>
</dbReference>
<evidence type="ECO:0000256" key="3">
    <source>
        <dbReference type="ARBA" id="ARBA00022771"/>
    </source>
</evidence>
<feature type="compositionally biased region" description="Polar residues" evidence="8">
    <location>
        <begin position="346"/>
        <end position="378"/>
    </location>
</feature>
<dbReference type="SUPFAM" id="SSF57850">
    <property type="entry name" value="RING/U-box"/>
    <property type="match status" value="1"/>
</dbReference>
<dbReference type="InterPro" id="IPR013083">
    <property type="entry name" value="Znf_RING/FYVE/PHD"/>
</dbReference>
<name>A0A913YZW7_PATMI</name>
<feature type="compositionally biased region" description="Polar residues" evidence="8">
    <location>
        <begin position="296"/>
        <end position="320"/>
    </location>
</feature>
<dbReference type="Gene3D" id="3.40.50.10190">
    <property type="entry name" value="BRCT domain"/>
    <property type="match status" value="2"/>
</dbReference>
<dbReference type="GO" id="GO:0004842">
    <property type="term" value="F:ubiquitin-protein transferase activity"/>
    <property type="evidence" value="ECO:0007669"/>
    <property type="project" value="TreeGrafter"/>
</dbReference>
<dbReference type="PRINTS" id="PR01415">
    <property type="entry name" value="ANKYRIN"/>
</dbReference>
<dbReference type="InterPro" id="IPR001357">
    <property type="entry name" value="BRCT_dom"/>
</dbReference>
<keyword evidence="12" id="KW-1185">Reference proteome</keyword>
<feature type="domain" description="RING-type" evidence="9">
    <location>
        <begin position="22"/>
        <end position="58"/>
    </location>
</feature>
<evidence type="ECO:0000313" key="12">
    <source>
        <dbReference type="Proteomes" id="UP000887568"/>
    </source>
</evidence>
<accession>A0A913YZW7</accession>
<organism evidence="11 12">
    <name type="scientific">Patiria miniata</name>
    <name type="common">Bat star</name>
    <name type="synonym">Asterina miniata</name>
    <dbReference type="NCBI Taxonomy" id="46514"/>
    <lineage>
        <taxon>Eukaryota</taxon>
        <taxon>Metazoa</taxon>
        <taxon>Echinodermata</taxon>
        <taxon>Eleutherozoa</taxon>
        <taxon>Asterozoa</taxon>
        <taxon>Asteroidea</taxon>
        <taxon>Valvatacea</taxon>
        <taxon>Valvatida</taxon>
        <taxon>Asterinidae</taxon>
        <taxon>Patiria</taxon>
    </lineage>
</organism>
<feature type="compositionally biased region" description="Basic and acidic residues" evidence="8">
    <location>
        <begin position="138"/>
        <end position="149"/>
    </location>
</feature>
<feature type="region of interest" description="Disordered" evidence="8">
    <location>
        <begin position="132"/>
        <end position="193"/>
    </location>
</feature>
<dbReference type="PROSITE" id="PS00518">
    <property type="entry name" value="ZF_RING_1"/>
    <property type="match status" value="1"/>
</dbReference>
<keyword evidence="3 7" id="KW-0863">Zinc-finger</keyword>
<dbReference type="Gene3D" id="3.30.40.10">
    <property type="entry name" value="Zinc/RING finger domain, C3HC4 (zinc finger)"/>
    <property type="match status" value="1"/>
</dbReference>
<dbReference type="PANTHER" id="PTHR24171:SF8">
    <property type="entry name" value="BRCA1-ASSOCIATED RING DOMAIN PROTEIN 1"/>
    <property type="match status" value="1"/>
</dbReference>
<keyword evidence="4" id="KW-0862">Zinc</keyword>
<evidence type="ECO:0000256" key="6">
    <source>
        <dbReference type="PROSITE-ProRule" id="PRU00023"/>
    </source>
</evidence>
<dbReference type="GO" id="GO:0008270">
    <property type="term" value="F:zinc ion binding"/>
    <property type="evidence" value="ECO:0007669"/>
    <property type="project" value="UniProtKB-KW"/>
</dbReference>
<feature type="repeat" description="ANK" evidence="6">
    <location>
        <begin position="625"/>
        <end position="657"/>
    </location>
</feature>
<feature type="domain" description="BRCT" evidence="10">
    <location>
        <begin position="693"/>
        <end position="790"/>
    </location>
</feature>
<sequence length="924" mass="101146">MEACDWQCTKEAIGKLEKALGCGVCKKLLQEPCMLGSCDHLFCRSCVDVYLGEKCPICCATAWVKDLQLKRELDSVVGLYKKLCSIIDQDGKSSGGDKEVTMVTEQIEVRDTTNSDQVVMVTEGVDRKALQTKNVSPRFEKSNMQEKQKFLSKGIGQKQKKKQTKADKQNGGRSVVQENERNKAPAIASSSSENEIINPMSVYDFVASPQRPKPAAKKRARKPNPKTAKRQRVAAANRKWLRGNFDAKASEESESGFDSERSLRHVSFSIDADQSGTLLCDSSSVEAMEISSQEECLVETVQTPSGTQESGYSTATNLDASNHKDLPASNKVDTPLTKPNRAFESQDVQQKLTPDNNKPTKFSSRLTKKITQASNIPISTPKDMEPSTTTAPKRKLPRSSKDGVESTVLSKQSEPQPLPMKSTRRTRDRSSKTAPQAPEKDTSSPPKKRRGKTQESTPLENNPPLEGADNKNEGRNGKRSLRNSNLSLKNELQTVSTTQTRRKSSTLPPSAKTTQGTTDRPRSGKKGVAPDSSEKRRSSETTTKTSPKNGGVAVKRNKRGETPLHVAVIKGDINMARQLLLEGADPNVKDNAGWTPLHEACNHGHASIVSLLLDHGSLINTPGFEHDSPLHDAVMNHRLDVVKLLLERGAALDVRNMHGLTPADYAKSEPMKKAMGTKPLVAVTTNTMATVSQKSVLARNQPVVLLGTGLKDTERKQLQACAKLLGGGRVISEFGLGVTHLVASCNRDDLCMRTMKYLNAILSGVWVVSFNWITECLKKKSRAAETKFEVKGTTTLPSSAGAEKGRKNAEQQLPSLLDGCHFYLYSTFSPPTPSKDEIIQLIKNGGGRILNRQPKPDDDIVQASTTIPYHARAGSDLAACSYYIIHDHIGSRAPPRVRTGKLCTAPVSWLMDCISQFELLDLPD</sequence>
<dbReference type="PROSITE" id="PS50089">
    <property type="entry name" value="ZF_RING_2"/>
    <property type="match status" value="1"/>
</dbReference>
<evidence type="ECO:0000256" key="7">
    <source>
        <dbReference type="PROSITE-ProRule" id="PRU00175"/>
    </source>
</evidence>
<feature type="compositionally biased region" description="Polar residues" evidence="8">
    <location>
        <begin position="482"/>
        <end position="518"/>
    </location>
</feature>
<evidence type="ECO:0000259" key="10">
    <source>
        <dbReference type="PROSITE" id="PS50172"/>
    </source>
</evidence>
<evidence type="ECO:0000259" key="9">
    <source>
        <dbReference type="PROSITE" id="PS50089"/>
    </source>
</evidence>
<dbReference type="PROSITE" id="PS50297">
    <property type="entry name" value="ANK_REP_REGION"/>
    <property type="match status" value="3"/>
</dbReference>
<proteinExistence type="predicted"/>
<dbReference type="Pfam" id="PF14835">
    <property type="entry name" value="zf-RING_6"/>
    <property type="match status" value="1"/>
</dbReference>
<evidence type="ECO:0000256" key="1">
    <source>
        <dbReference type="ARBA" id="ARBA00022723"/>
    </source>
</evidence>
<dbReference type="InterPro" id="IPR036770">
    <property type="entry name" value="Ankyrin_rpt-contain_sf"/>
</dbReference>
<dbReference type="OrthoDB" id="2384350at2759"/>
<evidence type="ECO:0000256" key="5">
    <source>
        <dbReference type="ARBA" id="ARBA00023043"/>
    </source>
</evidence>
<dbReference type="PROSITE" id="PS50172">
    <property type="entry name" value="BRCT"/>
    <property type="match status" value="2"/>
</dbReference>
<feature type="repeat" description="ANK" evidence="6">
    <location>
        <begin position="559"/>
        <end position="591"/>
    </location>
</feature>
<dbReference type="Gene3D" id="1.25.40.20">
    <property type="entry name" value="Ankyrin repeat-containing domain"/>
    <property type="match status" value="1"/>
</dbReference>
<dbReference type="InterPro" id="IPR017907">
    <property type="entry name" value="Znf_RING_CS"/>
</dbReference>
<keyword evidence="2" id="KW-0677">Repeat</keyword>
<dbReference type="SUPFAM" id="SSF48403">
    <property type="entry name" value="Ankyrin repeat"/>
    <property type="match status" value="1"/>
</dbReference>
<evidence type="ECO:0000313" key="11">
    <source>
        <dbReference type="EnsemblMetazoa" id="XP_038044952.1"/>
    </source>
</evidence>
<dbReference type="GO" id="GO:0070531">
    <property type="term" value="C:BRCA1-A complex"/>
    <property type="evidence" value="ECO:0007669"/>
    <property type="project" value="TreeGrafter"/>
</dbReference>
<dbReference type="GeneID" id="119719553"/>
<dbReference type="CDD" id="cd17734">
    <property type="entry name" value="BRCT_Bard1_rpt1"/>
    <property type="match status" value="1"/>
</dbReference>
<dbReference type="CDD" id="cd17720">
    <property type="entry name" value="BRCT_Bard1_rpt2"/>
    <property type="match status" value="1"/>
</dbReference>
<evidence type="ECO:0000256" key="4">
    <source>
        <dbReference type="ARBA" id="ARBA00022833"/>
    </source>
</evidence>
<dbReference type="InterPro" id="IPR039503">
    <property type="entry name" value="BARD1_Znf-RING"/>
</dbReference>
<dbReference type="SMART" id="SM00292">
    <property type="entry name" value="BRCT"/>
    <property type="match status" value="2"/>
</dbReference>
<feature type="domain" description="BRCT" evidence="10">
    <location>
        <begin position="812"/>
        <end position="924"/>
    </location>
</feature>